<name>A0A6H9YWI5_9ACTN</name>
<accession>A0A6H9YWI5</accession>
<dbReference type="AlphaFoldDB" id="A0A6H9YWI5"/>
<proteinExistence type="predicted"/>
<dbReference type="RefSeq" id="WP_151560095.1">
    <property type="nucleotide sequence ID" value="NZ_WBMT01000004.1"/>
</dbReference>
<evidence type="ECO:0000313" key="1">
    <source>
        <dbReference type="EMBL" id="KAB2350347.1"/>
    </source>
</evidence>
<dbReference type="OrthoDB" id="8481871at2"/>
<evidence type="ECO:0000313" key="2">
    <source>
        <dbReference type="Proteomes" id="UP000468735"/>
    </source>
</evidence>
<comment type="caution">
    <text evidence="1">The sequence shown here is derived from an EMBL/GenBank/DDBJ whole genome shotgun (WGS) entry which is preliminary data.</text>
</comment>
<reference evidence="1 2" key="1">
    <citation type="submission" date="2019-09" db="EMBL/GenBank/DDBJ databases">
        <title>Actinomadura physcomitrii sp. nov., a novel actinomycete isolated from moss [Physcomitrium sphaericum (Ludw) Fuernr].</title>
        <authorList>
            <person name="Zhuang X."/>
            <person name="Liu C."/>
        </authorList>
    </citation>
    <scope>NUCLEOTIDE SEQUENCE [LARGE SCALE GENOMIC DNA]</scope>
    <source>
        <strain evidence="1 2">HMC1</strain>
    </source>
</reference>
<keyword evidence="2" id="KW-1185">Reference proteome</keyword>
<protein>
    <submittedName>
        <fullName evidence="1">Uncharacterized protein</fullName>
    </submittedName>
</protein>
<dbReference type="Proteomes" id="UP000468735">
    <property type="component" value="Unassembled WGS sequence"/>
</dbReference>
<gene>
    <name evidence="1" type="ORF">F8566_11275</name>
</gene>
<organism evidence="1 2">
    <name type="scientific">Actinomadura rudentiformis</name>
    <dbReference type="NCBI Taxonomy" id="359158"/>
    <lineage>
        <taxon>Bacteria</taxon>
        <taxon>Bacillati</taxon>
        <taxon>Actinomycetota</taxon>
        <taxon>Actinomycetes</taxon>
        <taxon>Streptosporangiales</taxon>
        <taxon>Thermomonosporaceae</taxon>
        <taxon>Actinomadura</taxon>
    </lineage>
</organism>
<dbReference type="EMBL" id="WBMT01000004">
    <property type="protein sequence ID" value="KAB2350347.1"/>
    <property type="molecule type" value="Genomic_DNA"/>
</dbReference>
<sequence length="136" mass="15091">MSWDVLVLKAPGEVVGVDELPKDFDPGPIGSLRDVLDRLRRHVPLIDLSDPTWGRMESENWSIEVNIGSDDPVESVMLHVRGGGDDVVPIVVETARILGCRALDVSSGEFLSDGDTAGWRAFQEYRDRVIDHRRGI</sequence>